<name>A0A1G6U7Q3_9PSEU</name>
<dbReference type="Proteomes" id="UP000199501">
    <property type="component" value="Unassembled WGS sequence"/>
</dbReference>
<dbReference type="STRING" id="1271860.SAMN05216174_110117"/>
<accession>A0A1G6U7Q3</accession>
<evidence type="ECO:0000313" key="4">
    <source>
        <dbReference type="EMBL" id="SDD36595.1"/>
    </source>
</evidence>
<dbReference type="GO" id="GO:0019670">
    <property type="term" value="P:anaerobic L-glutamate catabolic process"/>
    <property type="evidence" value="ECO:0007669"/>
    <property type="project" value="InterPro"/>
</dbReference>
<dbReference type="InterPro" id="IPR006396">
    <property type="entry name" value="Glu_mut_E"/>
</dbReference>
<sequence length="457" mass="49053">MRELIDLDRAQRRRLPDWSEIVDRLRSSTRDTAVAVLRRGGGRPALQPRCGVGGHPEMLALLRALDRAGAPDLLSVTIDSHTRLRHFATADRARRENPGQLNGYPLVAHGWERGRALVDAVGVPLQVRHGSPDGRDLFAVSLAAGITSFEGGGIGYNIPYAKDVPLAESLRAWQQVDAVTAALAGHGVVLERELFGSLTAVLVPPSLSLAMTLLEALLAAEQGVRCVSVSYPQSGEVHQDVAALRAIRSVAARYLPADMTVFTVLHEFMGVFPADRGWAEALVHYGGLVGRIGAADKVITKTRQEAHGIPTAAANAEGLRLARAACSPLLDFIRLNEDRVTEEQAWIETEVAALVEPVLNRAPTLAAGICAAFADGTLDIPFSASVHAHAAVVPLRDPTGAVRYHSPGALPLPRAALDRQRGLLNQRTGRITEKILADINYFAAREPWAAEPEEATA</sequence>
<dbReference type="Gene3D" id="3.90.970.10">
    <property type="match status" value="1"/>
</dbReference>
<evidence type="ECO:0000256" key="1">
    <source>
        <dbReference type="ARBA" id="ARBA00022628"/>
    </source>
</evidence>
<organism evidence="4 5">
    <name type="scientific">Actinokineospora iranica</name>
    <dbReference type="NCBI Taxonomy" id="1271860"/>
    <lineage>
        <taxon>Bacteria</taxon>
        <taxon>Bacillati</taxon>
        <taxon>Actinomycetota</taxon>
        <taxon>Actinomycetes</taxon>
        <taxon>Pseudonocardiales</taxon>
        <taxon>Pseudonocardiaceae</taxon>
        <taxon>Actinokineospora</taxon>
    </lineage>
</organism>
<keyword evidence="5" id="KW-1185">Reference proteome</keyword>
<gene>
    <name evidence="4" type="ORF">SAMN05216174_110117</name>
</gene>
<dbReference type="AlphaFoldDB" id="A0A1G6U7Q3"/>
<keyword evidence="3" id="KW-0170">Cobalt</keyword>
<dbReference type="GO" id="GO:0031419">
    <property type="term" value="F:cobalamin binding"/>
    <property type="evidence" value="ECO:0007669"/>
    <property type="project" value="UniProtKB-KW"/>
</dbReference>
<dbReference type="PIRSF" id="PIRSF001495">
    <property type="entry name" value="Met_asp_mut_epsi"/>
    <property type="match status" value="1"/>
</dbReference>
<reference evidence="5" key="1">
    <citation type="submission" date="2016-10" db="EMBL/GenBank/DDBJ databases">
        <authorList>
            <person name="Varghese N."/>
            <person name="Submissions S."/>
        </authorList>
    </citation>
    <scope>NUCLEOTIDE SEQUENCE [LARGE SCALE GENOMIC DNA]</scope>
    <source>
        <strain evidence="5">IBRC-M 10403</strain>
    </source>
</reference>
<keyword evidence="2" id="KW-0413">Isomerase</keyword>
<dbReference type="Gene3D" id="3.20.20.240">
    <property type="entry name" value="Methylmalonyl-CoA mutase"/>
    <property type="match status" value="1"/>
</dbReference>
<dbReference type="SUPFAM" id="SSF51703">
    <property type="entry name" value="Cobalamin (vitamin B12)-dependent enzymes"/>
    <property type="match status" value="1"/>
</dbReference>
<dbReference type="EMBL" id="FMZZ01000010">
    <property type="protein sequence ID" value="SDD36595.1"/>
    <property type="molecule type" value="Genomic_DNA"/>
</dbReference>
<dbReference type="InterPro" id="IPR014714">
    <property type="entry name" value="Glu_mut_E_C_dom_sf"/>
</dbReference>
<dbReference type="GO" id="GO:0050097">
    <property type="term" value="F:methylaspartate mutase activity"/>
    <property type="evidence" value="ECO:0007669"/>
    <property type="project" value="InterPro"/>
</dbReference>
<dbReference type="OrthoDB" id="5332339at2"/>
<dbReference type="InterPro" id="IPR016176">
    <property type="entry name" value="Cbl-dep_enz_cat"/>
</dbReference>
<proteinExistence type="predicted"/>
<dbReference type="Pfam" id="PF06368">
    <property type="entry name" value="Met_asp_mut_E"/>
    <property type="match status" value="1"/>
</dbReference>
<protein>
    <submittedName>
        <fullName evidence="4">Glutamate mutase subunit E</fullName>
    </submittedName>
</protein>
<dbReference type="RefSeq" id="WP_091453427.1">
    <property type="nucleotide sequence ID" value="NZ_FMZZ01000010.1"/>
</dbReference>
<evidence type="ECO:0000256" key="3">
    <source>
        <dbReference type="ARBA" id="ARBA00023285"/>
    </source>
</evidence>
<evidence type="ECO:0000256" key="2">
    <source>
        <dbReference type="ARBA" id="ARBA00023235"/>
    </source>
</evidence>
<evidence type="ECO:0000313" key="5">
    <source>
        <dbReference type="Proteomes" id="UP000199501"/>
    </source>
</evidence>
<keyword evidence="1" id="KW-0846">Cobalamin</keyword>